<sequence>MTTPDYSFFPKWDPVPDEWFEAPIRPYSGKSEEHKQMLTEELAILKAFYHGVMTAEEAAYAITRPISTSSIPVLNTYSDECIALFMLWRQIVNACEEWPASRIPDLVALLSAISKIPDHIHRGEVTDDEDEGPLGWDILPYFAAEWRDAHWRIPMNILQDYPDTAARLRERGLYIRAQEVESQLVAAGIWDLWRAINYVIWALEMKPNHDYHAEERNGVHHHPLAFYSLELDFQVPAVACWIKHNGQRMHQSIARDGLKGNPDLPTVRMHFGEPIERWAFWKKRLLELANDPDDFTRRGAQLAIGYMDEATESLTEKLNAFDILLRPSALDSQCL</sequence>
<dbReference type="PANTHER" id="PTHR38797:SF4">
    <property type="entry name" value="NUCLEAR PORE COMPLEX PROTEIN NUP85"/>
    <property type="match status" value="1"/>
</dbReference>
<accession>A0ABQ6L8R8</accession>
<dbReference type="EMBL" id="BSYB01000065">
    <property type="protein sequence ID" value="GMG53092.1"/>
    <property type="molecule type" value="Genomic_DNA"/>
</dbReference>
<dbReference type="InterPro" id="IPR053204">
    <property type="entry name" value="Oxopyrrolidines_Biosynth-assoc"/>
</dbReference>
<comment type="caution">
    <text evidence="1">The sequence shown here is derived from an EMBL/GenBank/DDBJ whole genome shotgun (WGS) entry which is preliminary data.</text>
</comment>
<evidence type="ECO:0000313" key="2">
    <source>
        <dbReference type="Proteomes" id="UP001165189"/>
    </source>
</evidence>
<dbReference type="PANTHER" id="PTHR38797">
    <property type="entry name" value="NUCLEAR PORE COMPLEX PROTEIN NUP85-RELATED"/>
    <property type="match status" value="1"/>
</dbReference>
<name>A0ABQ6L8R8_ASPOZ</name>
<keyword evidence="2" id="KW-1185">Reference proteome</keyword>
<dbReference type="Proteomes" id="UP001165189">
    <property type="component" value="Unassembled WGS sequence"/>
</dbReference>
<gene>
    <name evidence="1" type="ORF">Aory05_001140600</name>
</gene>
<protein>
    <submittedName>
        <fullName evidence="1">Unnamed protein product</fullName>
    </submittedName>
</protein>
<reference evidence="1" key="1">
    <citation type="submission" date="2023-04" db="EMBL/GenBank/DDBJ databases">
        <title>Aspergillus oryzae var. brunneus NBRC 4377.</title>
        <authorList>
            <person name="Ichikawa N."/>
            <person name="Sato H."/>
            <person name="Tonouchi N."/>
        </authorList>
    </citation>
    <scope>NUCLEOTIDE SEQUENCE</scope>
    <source>
        <strain evidence="1">NBRC 4377</strain>
    </source>
</reference>
<evidence type="ECO:0000313" key="1">
    <source>
        <dbReference type="EMBL" id="GMG53092.1"/>
    </source>
</evidence>
<dbReference type="InterPro" id="IPR022085">
    <property type="entry name" value="OpdG"/>
</dbReference>
<dbReference type="Pfam" id="PF12311">
    <property type="entry name" value="DUF3632"/>
    <property type="match status" value="1"/>
</dbReference>
<organism evidence="1 2">
    <name type="scientific">Aspergillus oryzae var. brunneus</name>
    <dbReference type="NCBI Taxonomy" id="332754"/>
    <lineage>
        <taxon>Eukaryota</taxon>
        <taxon>Fungi</taxon>
        <taxon>Dikarya</taxon>
        <taxon>Ascomycota</taxon>
        <taxon>Pezizomycotina</taxon>
        <taxon>Eurotiomycetes</taxon>
        <taxon>Eurotiomycetidae</taxon>
        <taxon>Eurotiales</taxon>
        <taxon>Aspergillaceae</taxon>
        <taxon>Aspergillus</taxon>
        <taxon>Aspergillus subgen. Circumdati</taxon>
    </lineage>
</organism>
<proteinExistence type="predicted"/>